<evidence type="ECO:0000256" key="3">
    <source>
        <dbReference type="ARBA" id="ARBA00012949"/>
    </source>
</evidence>
<keyword evidence="10 18" id="KW-1133">Transmembrane helix</keyword>
<evidence type="ECO:0000313" key="21">
    <source>
        <dbReference type="EMBL" id="REF31448.1"/>
    </source>
</evidence>
<dbReference type="PROSITE" id="PS51257">
    <property type="entry name" value="PROKAR_LIPOPROTEIN"/>
    <property type="match status" value="1"/>
</dbReference>
<dbReference type="GO" id="GO:0004129">
    <property type="term" value="F:cytochrome-c oxidase activity"/>
    <property type="evidence" value="ECO:0007669"/>
    <property type="project" value="UniProtKB-EC"/>
</dbReference>
<evidence type="ECO:0000256" key="13">
    <source>
        <dbReference type="ARBA" id="ARBA00024688"/>
    </source>
</evidence>
<dbReference type="InterPro" id="IPR036257">
    <property type="entry name" value="Cyt_c_oxidase_su2_TM_sf"/>
</dbReference>
<dbReference type="SUPFAM" id="SSF49503">
    <property type="entry name" value="Cupredoxins"/>
    <property type="match status" value="1"/>
</dbReference>
<evidence type="ECO:0000256" key="4">
    <source>
        <dbReference type="ARBA" id="ARBA00022448"/>
    </source>
</evidence>
<sequence length="305" mass="34078">MNRNPVSGSPRKRMRQHLIRAVGLGGAGLLLTGCTDYQERGFLPKGVTELSPQITDFWVATWAWALAVGVLVWALIFWCMARYRRKKTDTGLPPQVAYHVPIEILFTVVPILMVAVLFGKTVEIENKMLDTAQKPDVTVNVVGKQWSWDFNYVDAKVYDTGTQAVLDGKPGAEATIPTLYLPVNKRVEFVLTARDVIHNFWVIQFLQKMDMVPGRVNKFQVTPTEIGTYKGKCAELCGAYHSQMLFNVKVVSEADYAKHIQSLKDRGYNGFLSNSMARKGSTFTPGEQQYLPAGLTQNDVVEGAK</sequence>
<feature type="transmembrane region" description="Helical" evidence="18">
    <location>
        <begin position="100"/>
        <end position="119"/>
    </location>
</feature>
<accession>A0A3D9UPR7</accession>
<keyword evidence="22" id="KW-1185">Reference proteome</keyword>
<dbReference type="NCBIfam" id="TIGR02866">
    <property type="entry name" value="CoxB"/>
    <property type="match status" value="1"/>
</dbReference>
<dbReference type="PANTHER" id="PTHR22888:SF9">
    <property type="entry name" value="CYTOCHROME C OXIDASE SUBUNIT 2"/>
    <property type="match status" value="1"/>
</dbReference>
<comment type="similarity">
    <text evidence="2">Belongs to the cytochrome c oxidase subunit 2 family.</text>
</comment>
<dbReference type="GO" id="GO:0042773">
    <property type="term" value="P:ATP synthesis coupled electron transport"/>
    <property type="evidence" value="ECO:0007669"/>
    <property type="project" value="TreeGrafter"/>
</dbReference>
<evidence type="ECO:0000256" key="11">
    <source>
        <dbReference type="ARBA" id="ARBA00023008"/>
    </source>
</evidence>
<evidence type="ECO:0000256" key="9">
    <source>
        <dbReference type="ARBA" id="ARBA00022982"/>
    </source>
</evidence>
<dbReference type="PROSITE" id="PS50999">
    <property type="entry name" value="COX2_TM"/>
    <property type="match status" value="1"/>
</dbReference>
<keyword evidence="8" id="KW-1278">Translocase</keyword>
<dbReference type="InterPro" id="IPR002429">
    <property type="entry name" value="CcO_II-like_C"/>
</dbReference>
<keyword evidence="7" id="KW-0479">Metal-binding</keyword>
<name>A0A3D9UPR7_9MICO</name>
<dbReference type="AlphaFoldDB" id="A0A3D9UPR7"/>
<proteinExistence type="inferred from homology"/>
<evidence type="ECO:0000256" key="18">
    <source>
        <dbReference type="SAM" id="Phobius"/>
    </source>
</evidence>
<dbReference type="RefSeq" id="WP_115923278.1">
    <property type="nucleotide sequence ID" value="NZ_QTUA01000001.1"/>
</dbReference>
<keyword evidence="11" id="KW-0186">Copper</keyword>
<comment type="catalytic activity">
    <reaction evidence="16">
        <text>4 Fe(II)-[cytochrome c] + O2 + 8 H(+)(in) = 4 Fe(III)-[cytochrome c] + 2 H2O + 4 H(+)(out)</text>
        <dbReference type="Rhea" id="RHEA:11436"/>
        <dbReference type="Rhea" id="RHEA-COMP:10350"/>
        <dbReference type="Rhea" id="RHEA-COMP:14399"/>
        <dbReference type="ChEBI" id="CHEBI:15377"/>
        <dbReference type="ChEBI" id="CHEBI:15378"/>
        <dbReference type="ChEBI" id="CHEBI:15379"/>
        <dbReference type="ChEBI" id="CHEBI:29033"/>
        <dbReference type="ChEBI" id="CHEBI:29034"/>
        <dbReference type="EC" id="7.1.1.9"/>
    </reaction>
</comment>
<dbReference type="InterPro" id="IPR011759">
    <property type="entry name" value="Cyt_c_oxidase_su2_TM_dom"/>
</dbReference>
<keyword evidence="12 18" id="KW-0472">Membrane</keyword>
<evidence type="ECO:0000256" key="12">
    <source>
        <dbReference type="ARBA" id="ARBA00023136"/>
    </source>
</evidence>
<evidence type="ECO:0000259" key="20">
    <source>
        <dbReference type="PROSITE" id="PS50999"/>
    </source>
</evidence>
<evidence type="ECO:0000256" key="8">
    <source>
        <dbReference type="ARBA" id="ARBA00022967"/>
    </source>
</evidence>
<keyword evidence="9" id="KW-0249">Electron transport</keyword>
<evidence type="ECO:0000256" key="5">
    <source>
        <dbReference type="ARBA" id="ARBA00022660"/>
    </source>
</evidence>
<evidence type="ECO:0000259" key="19">
    <source>
        <dbReference type="PROSITE" id="PS50857"/>
    </source>
</evidence>
<comment type="function">
    <text evidence="13">Subunits I and II form the functional core of the enzyme complex. Electrons originating in cytochrome c are transferred via heme a and Cu(A) to the binuclear center formed by heme a3 and Cu(B).</text>
</comment>
<dbReference type="Gene3D" id="1.10.287.90">
    <property type="match status" value="1"/>
</dbReference>
<dbReference type="Proteomes" id="UP000256253">
    <property type="component" value="Unassembled WGS sequence"/>
</dbReference>
<dbReference type="PROSITE" id="PS50857">
    <property type="entry name" value="COX2_CUA"/>
    <property type="match status" value="1"/>
</dbReference>
<dbReference type="PANTHER" id="PTHR22888">
    <property type="entry name" value="CYTOCHROME C OXIDASE, SUBUNIT II"/>
    <property type="match status" value="1"/>
</dbReference>
<evidence type="ECO:0000256" key="10">
    <source>
        <dbReference type="ARBA" id="ARBA00022989"/>
    </source>
</evidence>
<evidence type="ECO:0000256" key="17">
    <source>
        <dbReference type="ARBA" id="ARBA00050058"/>
    </source>
</evidence>
<feature type="transmembrane region" description="Helical" evidence="18">
    <location>
        <begin position="59"/>
        <end position="79"/>
    </location>
</feature>
<feature type="domain" description="Cytochrome oxidase subunit II copper A binding" evidence="19">
    <location>
        <begin position="134"/>
        <end position="262"/>
    </location>
</feature>
<evidence type="ECO:0000256" key="7">
    <source>
        <dbReference type="ARBA" id="ARBA00022723"/>
    </source>
</evidence>
<gene>
    <name evidence="21" type="ORF">DFJ65_2515</name>
</gene>
<protein>
    <recommendedName>
        <fullName evidence="3">cytochrome-c oxidase</fullName>
        <ecNumber evidence="3">7.1.1.9</ecNumber>
    </recommendedName>
    <alternativeName>
        <fullName evidence="15">Cytochrome aa3 subunit 2</fullName>
    </alternativeName>
    <alternativeName>
        <fullName evidence="14">Cytochrome c oxidase polypeptide II</fullName>
    </alternativeName>
    <alternativeName>
        <fullName evidence="17">Oxidase aa(3) subunit 2</fullName>
    </alternativeName>
</protein>
<dbReference type="PRINTS" id="PR01166">
    <property type="entry name" value="CYCOXIDASEII"/>
</dbReference>
<dbReference type="OrthoDB" id="9781261at2"/>
<dbReference type="Gene3D" id="2.60.40.420">
    <property type="entry name" value="Cupredoxins - blue copper proteins"/>
    <property type="match status" value="1"/>
</dbReference>
<dbReference type="InterPro" id="IPR045187">
    <property type="entry name" value="CcO_II"/>
</dbReference>
<evidence type="ECO:0000256" key="2">
    <source>
        <dbReference type="ARBA" id="ARBA00007866"/>
    </source>
</evidence>
<dbReference type="InterPro" id="IPR014222">
    <property type="entry name" value="Cyt_c_oxidase_su2"/>
</dbReference>
<evidence type="ECO:0000256" key="16">
    <source>
        <dbReference type="ARBA" id="ARBA00047816"/>
    </source>
</evidence>
<reference evidence="21 22" key="1">
    <citation type="submission" date="2018-08" db="EMBL/GenBank/DDBJ databases">
        <title>Sequencing the genomes of 1000 actinobacteria strains.</title>
        <authorList>
            <person name="Klenk H.-P."/>
        </authorList>
    </citation>
    <scope>NUCLEOTIDE SEQUENCE [LARGE SCALE GENOMIC DNA]</scope>
    <source>
        <strain evidence="21 22">DSM 22967</strain>
    </source>
</reference>
<dbReference type="CDD" id="cd13919">
    <property type="entry name" value="CuRO_HCO_II_like_5"/>
    <property type="match status" value="1"/>
</dbReference>
<dbReference type="GO" id="GO:0016020">
    <property type="term" value="C:membrane"/>
    <property type="evidence" value="ECO:0007669"/>
    <property type="project" value="UniProtKB-SubCell"/>
</dbReference>
<evidence type="ECO:0000313" key="22">
    <source>
        <dbReference type="Proteomes" id="UP000256253"/>
    </source>
</evidence>
<evidence type="ECO:0000256" key="15">
    <source>
        <dbReference type="ARBA" id="ARBA00031399"/>
    </source>
</evidence>
<dbReference type="PROSITE" id="PS00078">
    <property type="entry name" value="COX2"/>
    <property type="match status" value="1"/>
</dbReference>
<keyword evidence="6 18" id="KW-0812">Transmembrane</keyword>
<dbReference type="InterPro" id="IPR001505">
    <property type="entry name" value="Copper_CuA"/>
</dbReference>
<evidence type="ECO:0000256" key="1">
    <source>
        <dbReference type="ARBA" id="ARBA00004141"/>
    </source>
</evidence>
<dbReference type="EC" id="7.1.1.9" evidence="3"/>
<organism evidence="21 22">
    <name type="scientific">Calidifontibacter indicus</name>
    <dbReference type="NCBI Taxonomy" id="419650"/>
    <lineage>
        <taxon>Bacteria</taxon>
        <taxon>Bacillati</taxon>
        <taxon>Actinomycetota</taxon>
        <taxon>Actinomycetes</taxon>
        <taxon>Micrococcales</taxon>
        <taxon>Dermacoccaceae</taxon>
        <taxon>Calidifontibacter</taxon>
    </lineage>
</organism>
<dbReference type="GO" id="GO:0005507">
    <property type="term" value="F:copper ion binding"/>
    <property type="evidence" value="ECO:0007669"/>
    <property type="project" value="InterPro"/>
</dbReference>
<feature type="domain" description="Cytochrome oxidase subunit II transmembrane region profile" evidence="20">
    <location>
        <begin position="34"/>
        <end position="132"/>
    </location>
</feature>
<dbReference type="Pfam" id="PF00116">
    <property type="entry name" value="COX2"/>
    <property type="match status" value="1"/>
</dbReference>
<comment type="caution">
    <text evidence="21">The sequence shown here is derived from an EMBL/GenBank/DDBJ whole genome shotgun (WGS) entry which is preliminary data.</text>
</comment>
<dbReference type="SUPFAM" id="SSF81464">
    <property type="entry name" value="Cytochrome c oxidase subunit II-like, transmembrane region"/>
    <property type="match status" value="1"/>
</dbReference>
<dbReference type="InterPro" id="IPR008972">
    <property type="entry name" value="Cupredoxin"/>
</dbReference>
<dbReference type="GO" id="GO:0016491">
    <property type="term" value="F:oxidoreductase activity"/>
    <property type="evidence" value="ECO:0007669"/>
    <property type="project" value="InterPro"/>
</dbReference>
<keyword evidence="5" id="KW-0679">Respiratory chain</keyword>
<keyword evidence="4" id="KW-0813">Transport</keyword>
<evidence type="ECO:0000256" key="6">
    <source>
        <dbReference type="ARBA" id="ARBA00022692"/>
    </source>
</evidence>
<dbReference type="EMBL" id="QTUA01000001">
    <property type="protein sequence ID" value="REF31448.1"/>
    <property type="molecule type" value="Genomic_DNA"/>
</dbReference>
<comment type="subcellular location">
    <subcellularLocation>
        <location evidence="1">Membrane</location>
        <topology evidence="1">Multi-pass membrane protein</topology>
    </subcellularLocation>
</comment>
<evidence type="ECO:0000256" key="14">
    <source>
        <dbReference type="ARBA" id="ARBA00031389"/>
    </source>
</evidence>